<organism evidence="2 3">
    <name type="scientific">Pannonibacter tanglangensis</name>
    <dbReference type="NCBI Taxonomy" id="2750084"/>
    <lineage>
        <taxon>Bacteria</taxon>
        <taxon>Pseudomonadati</taxon>
        <taxon>Pseudomonadota</taxon>
        <taxon>Alphaproteobacteria</taxon>
        <taxon>Hyphomicrobiales</taxon>
        <taxon>Stappiaceae</taxon>
        <taxon>Pannonibacter</taxon>
    </lineage>
</organism>
<gene>
    <name evidence="2" type="ORF">GWI71_17845</name>
</gene>
<dbReference type="EMBL" id="JAABLP010000005">
    <property type="protein sequence ID" value="NBN65560.1"/>
    <property type="molecule type" value="Genomic_DNA"/>
</dbReference>
<keyword evidence="1" id="KW-0472">Membrane</keyword>
<evidence type="ECO:0000256" key="1">
    <source>
        <dbReference type="SAM" id="Phobius"/>
    </source>
</evidence>
<keyword evidence="1" id="KW-1133">Transmembrane helix</keyword>
<evidence type="ECO:0000313" key="2">
    <source>
        <dbReference type="EMBL" id="NBN65560.1"/>
    </source>
</evidence>
<protein>
    <submittedName>
        <fullName evidence="2">LPXTG cell wall anchor domain-containing protein</fullName>
    </submittedName>
</protein>
<dbReference type="Proteomes" id="UP000541347">
    <property type="component" value="Unassembled WGS sequence"/>
</dbReference>
<evidence type="ECO:0000313" key="3">
    <source>
        <dbReference type="Proteomes" id="UP000541347"/>
    </source>
</evidence>
<comment type="caution">
    <text evidence="2">The sequence shown here is derived from an EMBL/GenBank/DDBJ whole genome shotgun (WGS) entry which is preliminary data.</text>
</comment>
<reference evidence="2 3" key="1">
    <citation type="submission" date="2020-01" db="EMBL/GenBank/DDBJ databases">
        <authorList>
            <person name="Peng S.Y."/>
            <person name="Li J."/>
            <person name="Wang M."/>
            <person name="Wang L."/>
            <person name="Wang C.Q."/>
            <person name="Wang J.R."/>
        </authorList>
    </citation>
    <scope>NUCLEOTIDE SEQUENCE [LARGE SCALE GENOMIC DNA]</scope>
    <source>
        <strain evidence="2 3">XCT-34</strain>
    </source>
</reference>
<name>A0ABW9ZKU9_9HYPH</name>
<keyword evidence="1" id="KW-0812">Transmembrane</keyword>
<accession>A0ABW9ZKU9</accession>
<proteinExistence type="predicted"/>
<keyword evidence="3" id="KW-1185">Reference proteome</keyword>
<sequence length="39" mass="4133">MTTGQGETLFTPTVIGVAIAGLVLGGVVGFIRRRKEMKK</sequence>
<feature type="transmembrane region" description="Helical" evidence="1">
    <location>
        <begin position="12"/>
        <end position="31"/>
    </location>
</feature>
<dbReference type="NCBIfam" id="TIGR01167">
    <property type="entry name" value="LPXTG_anchor"/>
    <property type="match status" value="1"/>
</dbReference>